<accession>X1MD55</accession>
<keyword evidence="1" id="KW-0472">Membrane</keyword>
<proteinExistence type="predicted"/>
<evidence type="ECO:0000256" key="1">
    <source>
        <dbReference type="SAM" id="Phobius"/>
    </source>
</evidence>
<dbReference type="AlphaFoldDB" id="X1MD55"/>
<dbReference type="EMBL" id="BARV01019282">
    <property type="protein sequence ID" value="GAI29218.1"/>
    <property type="molecule type" value="Genomic_DNA"/>
</dbReference>
<protein>
    <submittedName>
        <fullName evidence="2">Uncharacterized protein</fullName>
    </submittedName>
</protein>
<gene>
    <name evidence="2" type="ORF">S06H3_32425</name>
</gene>
<name>X1MD55_9ZZZZ</name>
<keyword evidence="1" id="KW-0812">Transmembrane</keyword>
<sequence>MKPKRELGATNALYPTLTILVGAIVNGKPNFVTVAHIGIMSIENLISISLS</sequence>
<keyword evidence="1" id="KW-1133">Transmembrane helix</keyword>
<evidence type="ECO:0000313" key="2">
    <source>
        <dbReference type="EMBL" id="GAI29218.1"/>
    </source>
</evidence>
<comment type="caution">
    <text evidence="2">The sequence shown here is derived from an EMBL/GenBank/DDBJ whole genome shotgun (WGS) entry which is preliminary data.</text>
</comment>
<feature type="non-terminal residue" evidence="2">
    <location>
        <position position="51"/>
    </location>
</feature>
<reference evidence="2" key="1">
    <citation type="journal article" date="2014" name="Front. Microbiol.">
        <title>High frequency of phylogenetically diverse reductive dehalogenase-homologous genes in deep subseafloor sedimentary metagenomes.</title>
        <authorList>
            <person name="Kawai M."/>
            <person name="Futagami T."/>
            <person name="Toyoda A."/>
            <person name="Takaki Y."/>
            <person name="Nishi S."/>
            <person name="Hori S."/>
            <person name="Arai W."/>
            <person name="Tsubouchi T."/>
            <person name="Morono Y."/>
            <person name="Uchiyama I."/>
            <person name="Ito T."/>
            <person name="Fujiyama A."/>
            <person name="Inagaki F."/>
            <person name="Takami H."/>
        </authorList>
    </citation>
    <scope>NUCLEOTIDE SEQUENCE</scope>
    <source>
        <strain evidence="2">Expedition CK06-06</strain>
    </source>
</reference>
<organism evidence="2">
    <name type="scientific">marine sediment metagenome</name>
    <dbReference type="NCBI Taxonomy" id="412755"/>
    <lineage>
        <taxon>unclassified sequences</taxon>
        <taxon>metagenomes</taxon>
        <taxon>ecological metagenomes</taxon>
    </lineage>
</organism>
<feature type="transmembrane region" description="Helical" evidence="1">
    <location>
        <begin position="7"/>
        <end position="25"/>
    </location>
</feature>